<dbReference type="EMBL" id="LN902843">
    <property type="protein sequence ID" value="CDS37578.1"/>
    <property type="molecule type" value="Genomic_DNA"/>
</dbReference>
<comment type="subcellular location">
    <subcellularLocation>
        <location evidence="1">Membrane</location>
        <topology evidence="1">Multi-pass membrane protein</topology>
    </subcellularLocation>
</comment>
<dbReference type="GO" id="GO:0006865">
    <property type="term" value="P:amino acid transport"/>
    <property type="evidence" value="ECO:0007669"/>
    <property type="project" value="TreeGrafter"/>
</dbReference>
<feature type="transmembrane region" description="Helical" evidence="8">
    <location>
        <begin position="297"/>
        <end position="321"/>
    </location>
</feature>
<dbReference type="InterPro" id="IPR037272">
    <property type="entry name" value="SNS_sf"/>
</dbReference>
<dbReference type="PROSITE" id="PS00754">
    <property type="entry name" value="NA_NEUROTRAN_SYMP_2"/>
    <property type="match status" value="1"/>
</dbReference>
<feature type="binding site" evidence="6">
    <location>
        <position position="371"/>
    </location>
    <ligand>
        <name>Na(+)</name>
        <dbReference type="ChEBI" id="CHEBI:29101"/>
        <label>1</label>
    </ligand>
</feature>
<keyword evidence="6" id="KW-0479">Metal-binding</keyword>
<evidence type="ECO:0000256" key="4">
    <source>
        <dbReference type="ARBA" id="ARBA00022989"/>
    </source>
</evidence>
<feature type="binding site" evidence="6">
    <location>
        <position position="271"/>
    </location>
    <ligand>
        <name>Na(+)</name>
        <dbReference type="ChEBI" id="CHEBI:29101"/>
        <label>1</label>
    </ligand>
</feature>
<evidence type="ECO:0000256" key="6">
    <source>
        <dbReference type="PIRSR" id="PIRSR600175-1"/>
    </source>
</evidence>
<keyword evidence="3 8" id="KW-0812">Transmembrane</keyword>
<reference evidence="9" key="2">
    <citation type="submission" date="2015-11" db="EMBL/GenBank/DDBJ databases">
        <authorList>
            <person name="Zhang Y."/>
            <person name="Guo Z."/>
        </authorList>
    </citation>
    <scope>NUCLEOTIDE SEQUENCE</scope>
</reference>
<feature type="transmembrane region" description="Helical" evidence="8">
    <location>
        <begin position="516"/>
        <end position="538"/>
    </location>
</feature>
<feature type="transmembrane region" description="Helical" evidence="8">
    <location>
        <begin position="398"/>
        <end position="424"/>
    </location>
</feature>
<dbReference type="InterPro" id="IPR000175">
    <property type="entry name" value="Na/ntran_symport"/>
</dbReference>
<evidence type="ECO:0000256" key="2">
    <source>
        <dbReference type="ARBA" id="ARBA00022448"/>
    </source>
</evidence>
<sequence>MTVKRGIEIESESGGDLAEGELVISDPQDSGVGVEGRGKWKRNIDFLFACAFLIPYFVSVFVTGIPMFFLEVSIGQLMSRGGIEAWEIIPLFKGVGYAGTFILFCLNSYYNVILAWIFFYLFASMQRSVPWSNCGNFWNTKFCVDANSNASSIADSNISLKTDPVNEYWERRVLGISAGIDEIGTVRWELALCLLLAWVTVFLCIFRGIRASGKVLYITATAPFVLMAVLLGRTATLEGAKKGILYYMEPKWEALASFEVWSDAGTQIFFSYSISLGTLTALGGFNDFHHSTVRDTVVFATLNTFTSFLAGCIIFCTLGFMSETSGVPIEDVAESGPGLAFVAYPKALSTMPLSPLWSVLFFAMLFLLGLDSQFVGVEGLVSSVADLFPEVFSSRRPRVLLTIFSSIVCFFVGLLMVTNGGVYIFQLFDYYVGSRIILLVAMFECIVIGFVFGAQRFGKYLNRMYNMRFSYFPSIIYCGVVPWFSLALFVFSVIVYGKLTYKHSYGVYNFPHYSVVLGWLLASCSVACIPTVAFYRLFKAKGSLCQV</sequence>
<feature type="binding site" evidence="6">
    <location>
        <position position="303"/>
    </location>
    <ligand>
        <name>Na(+)</name>
        <dbReference type="ChEBI" id="CHEBI:29101"/>
        <label>1</label>
    </ligand>
</feature>
<protein>
    <submittedName>
        <fullName evidence="9">Sodium:chloride dependent neurotransmitter</fullName>
    </submittedName>
</protein>
<keyword evidence="7" id="KW-1015">Disulfide bond</keyword>
<dbReference type="GO" id="GO:0035725">
    <property type="term" value="P:sodium ion transmembrane transport"/>
    <property type="evidence" value="ECO:0007669"/>
    <property type="project" value="TreeGrafter"/>
</dbReference>
<dbReference type="PANTHER" id="PTHR11616:SF309">
    <property type="entry name" value="TRANSPORTER"/>
    <property type="match status" value="1"/>
</dbReference>
<dbReference type="Pfam" id="PF00209">
    <property type="entry name" value="SNF"/>
    <property type="match status" value="1"/>
</dbReference>
<accession>A0A068Y386</accession>
<evidence type="ECO:0000256" key="3">
    <source>
        <dbReference type="ARBA" id="ARBA00022692"/>
    </source>
</evidence>
<evidence type="ECO:0000256" key="5">
    <source>
        <dbReference type="ARBA" id="ARBA00023136"/>
    </source>
</evidence>
<evidence type="ECO:0000256" key="7">
    <source>
        <dbReference type="PIRSR" id="PIRSR600175-2"/>
    </source>
</evidence>
<feature type="transmembrane region" description="Helical" evidence="8">
    <location>
        <begin position="436"/>
        <end position="454"/>
    </location>
</feature>
<dbReference type="GO" id="GO:0046872">
    <property type="term" value="F:metal ion binding"/>
    <property type="evidence" value="ECO:0007669"/>
    <property type="project" value="UniProtKB-KW"/>
</dbReference>
<feature type="binding site" evidence="6">
    <location>
        <position position="368"/>
    </location>
    <ligand>
        <name>Na(+)</name>
        <dbReference type="ChEBI" id="CHEBI:29101"/>
        <label>1</label>
    </ligand>
</feature>
<feature type="transmembrane region" description="Helical" evidence="8">
    <location>
        <begin position="215"/>
        <end position="232"/>
    </location>
</feature>
<gene>
    <name evidence="9" type="ORF">EmuJ_000483400</name>
</gene>
<proteinExistence type="predicted"/>
<keyword evidence="2" id="KW-0813">Transport</keyword>
<evidence type="ECO:0000256" key="1">
    <source>
        <dbReference type="ARBA" id="ARBA00004141"/>
    </source>
</evidence>
<dbReference type="PROSITE" id="PS50267">
    <property type="entry name" value="NA_NEUROTRAN_SYMP_3"/>
    <property type="match status" value="1"/>
</dbReference>
<feature type="transmembrane region" description="Helical" evidence="8">
    <location>
        <begin position="46"/>
        <end position="69"/>
    </location>
</feature>
<dbReference type="STRING" id="6211.A0A068Y386"/>
<dbReference type="PRINTS" id="PR00176">
    <property type="entry name" value="NANEUSMPORT"/>
</dbReference>
<feature type="transmembrane region" description="Helical" evidence="8">
    <location>
        <begin position="356"/>
        <end position="377"/>
    </location>
</feature>
<reference evidence="9" key="1">
    <citation type="journal article" date="2013" name="Nature">
        <title>The genomes of four tapeworm species reveal adaptations to parasitism.</title>
        <authorList>
            <person name="Tsai I.J."/>
            <person name="Zarowiecki M."/>
            <person name="Holroyd N."/>
            <person name="Garciarrubio A."/>
            <person name="Sanchez-Flores A."/>
            <person name="Brooks K.L."/>
            <person name="Tracey A."/>
            <person name="Bobes R.J."/>
            <person name="Fragoso G."/>
            <person name="Sciutto E."/>
            <person name="Aslett M."/>
            <person name="Beasley H."/>
            <person name="Bennett H.M."/>
            <person name="Cai J."/>
            <person name="Camicia F."/>
            <person name="Clark R."/>
            <person name="Cucher M."/>
            <person name="De Silva N."/>
            <person name="Day T.A."/>
            <person name="Deplazes P."/>
            <person name="Estrada K."/>
            <person name="Fernandez C."/>
            <person name="Holland P.W."/>
            <person name="Hou J."/>
            <person name="Hu S."/>
            <person name="Huckvale T."/>
            <person name="Hung S.S."/>
            <person name="Kamenetzky L."/>
            <person name="Keane J.A."/>
            <person name="Kiss F."/>
            <person name="Koziol U."/>
            <person name="Lambert O."/>
            <person name="Liu K."/>
            <person name="Luo X."/>
            <person name="Luo Y."/>
            <person name="Macchiaroli N."/>
            <person name="Nichol S."/>
            <person name="Paps J."/>
            <person name="Parkinson J."/>
            <person name="Pouchkina-Stantcheva N."/>
            <person name="Riddiford N."/>
            <person name="Rosenzvit M."/>
            <person name="Salinas G."/>
            <person name="Wasmuth J.D."/>
            <person name="Zamanian M."/>
            <person name="Zheng Y."/>
            <person name="Cai X."/>
            <person name="Soberon X."/>
            <person name="Olson P.D."/>
            <person name="Laclette J.P."/>
            <person name="Brehm K."/>
            <person name="Berriman M."/>
            <person name="Garciarrubio A."/>
            <person name="Bobes R.J."/>
            <person name="Fragoso G."/>
            <person name="Sanchez-Flores A."/>
            <person name="Estrada K."/>
            <person name="Cevallos M.A."/>
            <person name="Morett E."/>
            <person name="Gonzalez V."/>
            <person name="Portillo T."/>
            <person name="Ochoa-Leyva A."/>
            <person name="Jose M.V."/>
            <person name="Sciutto E."/>
            <person name="Landa A."/>
            <person name="Jimenez L."/>
            <person name="Valdes V."/>
            <person name="Carrero J.C."/>
            <person name="Larralde C."/>
            <person name="Morales-Montor J."/>
            <person name="Limon-Lason J."/>
            <person name="Soberon X."/>
            <person name="Laclette J.P."/>
        </authorList>
    </citation>
    <scope>NUCLEOTIDE SEQUENCE [LARGE SCALE GENOMIC DNA]</scope>
</reference>
<dbReference type="OrthoDB" id="6581954at2759"/>
<dbReference type="AlphaFoldDB" id="A0A068Y386"/>
<organism evidence="9 10">
    <name type="scientific">Echinococcus multilocularis</name>
    <name type="common">Fox tapeworm</name>
    <dbReference type="NCBI Taxonomy" id="6211"/>
    <lineage>
        <taxon>Eukaryota</taxon>
        <taxon>Metazoa</taxon>
        <taxon>Spiralia</taxon>
        <taxon>Lophotrochozoa</taxon>
        <taxon>Platyhelminthes</taxon>
        <taxon>Cestoda</taxon>
        <taxon>Eucestoda</taxon>
        <taxon>Cyclophyllidea</taxon>
        <taxon>Taeniidae</taxon>
        <taxon>Echinococcus</taxon>
    </lineage>
</organism>
<keyword evidence="5 8" id="KW-0472">Membrane</keyword>
<name>A0A068Y386_ECHMU</name>
<keyword evidence="10" id="KW-1185">Reference proteome</keyword>
<feature type="binding site" evidence="6">
    <location>
        <position position="372"/>
    </location>
    <ligand>
        <name>Na(+)</name>
        <dbReference type="ChEBI" id="CHEBI:29101"/>
        <label>1</label>
    </ligand>
</feature>
<dbReference type="OMA" id="GPWKIAP"/>
<feature type="disulfide bond" evidence="7">
    <location>
        <begin position="134"/>
        <end position="143"/>
    </location>
</feature>
<keyword evidence="6" id="KW-0915">Sodium</keyword>
<dbReference type="Proteomes" id="UP000017246">
    <property type="component" value="Unassembled WGS sequence"/>
</dbReference>
<dbReference type="SUPFAM" id="SSF161070">
    <property type="entry name" value="SNF-like"/>
    <property type="match status" value="1"/>
</dbReference>
<evidence type="ECO:0000313" key="9">
    <source>
        <dbReference type="EMBL" id="CDS37578.1"/>
    </source>
</evidence>
<evidence type="ECO:0000256" key="8">
    <source>
        <dbReference type="SAM" id="Phobius"/>
    </source>
</evidence>
<dbReference type="GO" id="GO:0005886">
    <property type="term" value="C:plasma membrane"/>
    <property type="evidence" value="ECO:0007669"/>
    <property type="project" value="TreeGrafter"/>
</dbReference>
<dbReference type="eggNOG" id="KOG3660">
    <property type="taxonomic scope" value="Eukaryota"/>
</dbReference>
<feature type="transmembrane region" description="Helical" evidence="8">
    <location>
        <begin position="475"/>
        <end position="496"/>
    </location>
</feature>
<dbReference type="PANTHER" id="PTHR11616">
    <property type="entry name" value="SODIUM/CHLORIDE DEPENDENT TRANSPORTER"/>
    <property type="match status" value="1"/>
</dbReference>
<feature type="transmembrane region" description="Helical" evidence="8">
    <location>
        <begin position="101"/>
        <end position="123"/>
    </location>
</feature>
<evidence type="ECO:0000313" key="10">
    <source>
        <dbReference type="Proteomes" id="UP000017246"/>
    </source>
</evidence>
<keyword evidence="4 8" id="KW-1133">Transmembrane helix</keyword>